<name>A0A4V6IMI2_METTU</name>
<dbReference type="Proteomes" id="UP000294360">
    <property type="component" value="Chromosome"/>
</dbReference>
<evidence type="ECO:0000313" key="1">
    <source>
        <dbReference type="EMBL" id="VFU08259.1"/>
    </source>
</evidence>
<protein>
    <submittedName>
        <fullName evidence="1">Uncharacterized protein</fullName>
    </submittedName>
</protein>
<reference evidence="1 2" key="1">
    <citation type="submission" date="2019-03" db="EMBL/GenBank/DDBJ databases">
        <authorList>
            <person name="Kox A.R. M."/>
        </authorList>
    </citation>
    <scope>NUCLEOTIDE SEQUENCE [LARGE SCALE GENOMIC DNA]</scope>
    <source>
        <strain evidence="1">MTUNDRAET4 annotated genome</strain>
    </source>
</reference>
<dbReference type="EMBL" id="LR536450">
    <property type="protein sequence ID" value="VFU08259.1"/>
    <property type="molecule type" value="Genomic_DNA"/>
</dbReference>
<evidence type="ECO:0000313" key="2">
    <source>
        <dbReference type="Proteomes" id="UP000294360"/>
    </source>
</evidence>
<dbReference type="KEGG" id="mtun:MTUNDRAET4_1366"/>
<organism evidence="1 2">
    <name type="scientific">Methylocella tundrae</name>
    <dbReference type="NCBI Taxonomy" id="227605"/>
    <lineage>
        <taxon>Bacteria</taxon>
        <taxon>Pseudomonadati</taxon>
        <taxon>Pseudomonadota</taxon>
        <taxon>Alphaproteobacteria</taxon>
        <taxon>Hyphomicrobiales</taxon>
        <taxon>Beijerinckiaceae</taxon>
        <taxon>Methylocella</taxon>
    </lineage>
</organism>
<gene>
    <name evidence="1" type="ORF">MTUNDRAET4_1366</name>
</gene>
<accession>A0A4V6IMI2</accession>
<sequence>MNCPVARCAGGLKTLEPDGFGRDRATIPSKV</sequence>
<proteinExistence type="predicted"/>
<dbReference type="AlphaFoldDB" id="A0A4V6IMI2"/>